<proteinExistence type="predicted"/>
<dbReference type="EMBL" id="KZ665283">
    <property type="protein sequence ID" value="PPS00517.1"/>
    <property type="molecule type" value="Genomic_DNA"/>
</dbReference>
<evidence type="ECO:0000313" key="1">
    <source>
        <dbReference type="EMBL" id="PPS00517.1"/>
    </source>
</evidence>
<reference evidence="1 2" key="1">
    <citation type="submission" date="2015-01" db="EMBL/GenBank/DDBJ databases">
        <title>Genome of allotetraploid Gossypium barbadense reveals genomic plasticity and fiber elongation in cotton evolution.</title>
        <authorList>
            <person name="Chen X."/>
            <person name="Liu X."/>
            <person name="Zhao B."/>
            <person name="Zheng H."/>
            <person name="Hu Y."/>
            <person name="Lu G."/>
            <person name="Yang C."/>
            <person name="Chen J."/>
            <person name="Shan C."/>
            <person name="Zhang L."/>
            <person name="Zhou Y."/>
            <person name="Wang L."/>
            <person name="Guo W."/>
            <person name="Bai Y."/>
            <person name="Ruan J."/>
            <person name="Shangguan X."/>
            <person name="Mao Y."/>
            <person name="Jiang J."/>
            <person name="Zhu Y."/>
            <person name="Lei J."/>
            <person name="Kang H."/>
            <person name="Chen S."/>
            <person name="He X."/>
            <person name="Wang R."/>
            <person name="Wang Y."/>
            <person name="Chen J."/>
            <person name="Wang L."/>
            <person name="Yu S."/>
            <person name="Wang B."/>
            <person name="Wei J."/>
            <person name="Song S."/>
            <person name="Lu X."/>
            <person name="Gao Z."/>
            <person name="Gu W."/>
            <person name="Deng X."/>
            <person name="Ma D."/>
            <person name="Wang S."/>
            <person name="Liang W."/>
            <person name="Fang L."/>
            <person name="Cai C."/>
            <person name="Zhu X."/>
            <person name="Zhou B."/>
            <person name="Zhang Y."/>
            <person name="Chen Z."/>
            <person name="Xu S."/>
            <person name="Zhu R."/>
            <person name="Wang S."/>
            <person name="Zhang T."/>
            <person name="Zhao G."/>
        </authorList>
    </citation>
    <scope>NUCLEOTIDE SEQUENCE [LARGE SCALE GENOMIC DNA]</scope>
    <source>
        <strain evidence="2">cv. Xinhai21</strain>
        <tissue evidence="1">Leaf</tissue>
    </source>
</reference>
<evidence type="ECO:0000313" key="2">
    <source>
        <dbReference type="Proteomes" id="UP000239757"/>
    </source>
</evidence>
<dbReference type="AlphaFoldDB" id="A0A2P5XB20"/>
<protein>
    <submittedName>
        <fullName evidence="1">Uncharacterized protein</fullName>
    </submittedName>
</protein>
<dbReference type="Proteomes" id="UP000239757">
    <property type="component" value="Unassembled WGS sequence"/>
</dbReference>
<accession>A0A2P5XB20</accession>
<organism evidence="1 2">
    <name type="scientific">Gossypium barbadense</name>
    <name type="common">Sea Island cotton</name>
    <name type="synonym">Hibiscus barbadensis</name>
    <dbReference type="NCBI Taxonomy" id="3634"/>
    <lineage>
        <taxon>Eukaryota</taxon>
        <taxon>Viridiplantae</taxon>
        <taxon>Streptophyta</taxon>
        <taxon>Embryophyta</taxon>
        <taxon>Tracheophyta</taxon>
        <taxon>Spermatophyta</taxon>
        <taxon>Magnoliopsida</taxon>
        <taxon>eudicotyledons</taxon>
        <taxon>Gunneridae</taxon>
        <taxon>Pentapetalae</taxon>
        <taxon>rosids</taxon>
        <taxon>malvids</taxon>
        <taxon>Malvales</taxon>
        <taxon>Malvaceae</taxon>
        <taxon>Malvoideae</taxon>
        <taxon>Gossypium</taxon>
    </lineage>
</organism>
<gene>
    <name evidence="1" type="ORF">GOBAR_AA20144</name>
</gene>
<sequence length="82" mass="9000">MLRLESMRVLTILFKKLCVSPSGRGTRLRIPGTEDGAVSLLNLWVRANKRSVPAGCIRATWFGHTVGCRSSCGAAQQIRTIE</sequence>
<name>A0A2P5XB20_GOSBA</name>